<dbReference type="InterPro" id="IPR013249">
    <property type="entry name" value="RNA_pol_sigma70_r4_t2"/>
</dbReference>
<dbReference type="SUPFAM" id="SSF88946">
    <property type="entry name" value="Sigma2 domain of RNA polymerase sigma factors"/>
    <property type="match status" value="1"/>
</dbReference>
<dbReference type="Gene3D" id="1.10.10.10">
    <property type="entry name" value="Winged helix-like DNA-binding domain superfamily/Winged helix DNA-binding domain"/>
    <property type="match status" value="1"/>
</dbReference>
<evidence type="ECO:0000313" key="7">
    <source>
        <dbReference type="EMBL" id="CAH1000655.1"/>
    </source>
</evidence>
<dbReference type="EMBL" id="CAKLPZ010000002">
    <property type="protein sequence ID" value="CAH1000655.1"/>
    <property type="molecule type" value="Genomic_DNA"/>
</dbReference>
<dbReference type="Gene3D" id="1.10.1740.10">
    <property type="match status" value="1"/>
</dbReference>
<dbReference type="InterPro" id="IPR039425">
    <property type="entry name" value="RNA_pol_sigma-70-like"/>
</dbReference>
<evidence type="ECO:0000256" key="1">
    <source>
        <dbReference type="ARBA" id="ARBA00010641"/>
    </source>
</evidence>
<dbReference type="PANTHER" id="PTHR43133:SF25">
    <property type="entry name" value="RNA POLYMERASE SIGMA FACTOR RFAY-RELATED"/>
    <property type="match status" value="1"/>
</dbReference>
<keyword evidence="3" id="KW-0731">Sigma factor</keyword>
<dbReference type="Proteomes" id="UP000837803">
    <property type="component" value="Unassembled WGS sequence"/>
</dbReference>
<organism evidence="7 8">
    <name type="scientific">Neolewinella maritima</name>
    <dbReference type="NCBI Taxonomy" id="1383882"/>
    <lineage>
        <taxon>Bacteria</taxon>
        <taxon>Pseudomonadati</taxon>
        <taxon>Bacteroidota</taxon>
        <taxon>Saprospiria</taxon>
        <taxon>Saprospirales</taxon>
        <taxon>Lewinellaceae</taxon>
        <taxon>Neolewinella</taxon>
    </lineage>
</organism>
<evidence type="ECO:0000313" key="8">
    <source>
        <dbReference type="Proteomes" id="UP000837803"/>
    </source>
</evidence>
<feature type="domain" description="RNA polymerase sigma factor 70 region 4 type 2" evidence="6">
    <location>
        <begin position="109"/>
        <end position="160"/>
    </location>
</feature>
<reference evidence="7" key="1">
    <citation type="submission" date="2021-12" db="EMBL/GenBank/DDBJ databases">
        <authorList>
            <person name="Rodrigo-Torres L."/>
            <person name="Arahal R. D."/>
            <person name="Lucena T."/>
        </authorList>
    </citation>
    <scope>NUCLEOTIDE SEQUENCE</scope>
    <source>
        <strain evidence="7">CECT 8419</strain>
    </source>
</reference>
<dbReference type="InterPro" id="IPR036388">
    <property type="entry name" value="WH-like_DNA-bd_sf"/>
</dbReference>
<comment type="similarity">
    <text evidence="1">Belongs to the sigma-70 factor family. ECF subfamily.</text>
</comment>
<dbReference type="PANTHER" id="PTHR43133">
    <property type="entry name" value="RNA POLYMERASE ECF-TYPE SIGMA FACTO"/>
    <property type="match status" value="1"/>
</dbReference>
<dbReference type="InterPro" id="IPR014284">
    <property type="entry name" value="RNA_pol_sigma-70_dom"/>
</dbReference>
<evidence type="ECO:0000256" key="3">
    <source>
        <dbReference type="ARBA" id="ARBA00023082"/>
    </source>
</evidence>
<feature type="domain" description="RNA polymerase sigma-70 region 2" evidence="5">
    <location>
        <begin position="16"/>
        <end position="76"/>
    </location>
</feature>
<name>A0ABM9B146_9BACT</name>
<evidence type="ECO:0000259" key="5">
    <source>
        <dbReference type="Pfam" id="PF04542"/>
    </source>
</evidence>
<keyword evidence="2" id="KW-0805">Transcription regulation</keyword>
<dbReference type="InterPro" id="IPR007627">
    <property type="entry name" value="RNA_pol_sigma70_r2"/>
</dbReference>
<gene>
    <name evidence="7" type="primary">sigR_2</name>
    <name evidence="7" type="ORF">LEM8419_01789</name>
</gene>
<keyword evidence="8" id="KW-1185">Reference proteome</keyword>
<dbReference type="InterPro" id="IPR013325">
    <property type="entry name" value="RNA_pol_sigma_r2"/>
</dbReference>
<evidence type="ECO:0000259" key="6">
    <source>
        <dbReference type="Pfam" id="PF08281"/>
    </source>
</evidence>
<dbReference type="Pfam" id="PF08281">
    <property type="entry name" value="Sigma70_r4_2"/>
    <property type="match status" value="1"/>
</dbReference>
<proteinExistence type="inferred from homology"/>
<dbReference type="NCBIfam" id="TIGR02937">
    <property type="entry name" value="sigma70-ECF"/>
    <property type="match status" value="1"/>
</dbReference>
<evidence type="ECO:0000256" key="4">
    <source>
        <dbReference type="ARBA" id="ARBA00023163"/>
    </source>
</evidence>
<keyword evidence="4" id="KW-0804">Transcription</keyword>
<protein>
    <submittedName>
        <fullName evidence="7">ECF RNA polymerase sigma factor SigR</fullName>
    </submittedName>
</protein>
<comment type="caution">
    <text evidence="7">The sequence shown here is derived from an EMBL/GenBank/DDBJ whole genome shotgun (WGS) entry which is preliminary data.</text>
</comment>
<sequence>MMTQIDFFHQFDKQSTLLHSFAYNLTKNSEDAKDLYQETAFRAMTNRDKFRQGTNLKAWLFTIMKNIFINNYRKKMKANTIMDNTDNLYYLNSGSHAIENAADSNILIKELTEMIDELEDSTRIPFLMHYQGFKYQEIADHLLLPLGTVKSRIFFARKDLKAQIARQYGKLREK</sequence>
<accession>A0ABM9B146</accession>
<evidence type="ECO:0000256" key="2">
    <source>
        <dbReference type="ARBA" id="ARBA00023015"/>
    </source>
</evidence>
<dbReference type="Pfam" id="PF04542">
    <property type="entry name" value="Sigma70_r2"/>
    <property type="match status" value="1"/>
</dbReference>
<dbReference type="CDD" id="cd06171">
    <property type="entry name" value="Sigma70_r4"/>
    <property type="match status" value="1"/>
</dbReference>
<dbReference type="InterPro" id="IPR013324">
    <property type="entry name" value="RNA_pol_sigma_r3/r4-like"/>
</dbReference>
<dbReference type="SUPFAM" id="SSF88659">
    <property type="entry name" value="Sigma3 and sigma4 domains of RNA polymerase sigma factors"/>
    <property type="match status" value="1"/>
</dbReference>